<organism evidence="1">
    <name type="scientific">marine sediment metagenome</name>
    <dbReference type="NCBI Taxonomy" id="412755"/>
    <lineage>
        <taxon>unclassified sequences</taxon>
        <taxon>metagenomes</taxon>
        <taxon>ecological metagenomes</taxon>
    </lineage>
</organism>
<protein>
    <submittedName>
        <fullName evidence="1">Uncharacterized protein</fullName>
    </submittedName>
</protein>
<comment type="caution">
    <text evidence="1">The sequence shown here is derived from an EMBL/GenBank/DDBJ whole genome shotgun (WGS) entry which is preliminary data.</text>
</comment>
<dbReference type="EMBL" id="BARS01029793">
    <property type="protein sequence ID" value="GAG08625.1"/>
    <property type="molecule type" value="Genomic_DNA"/>
</dbReference>
<feature type="non-terminal residue" evidence="1">
    <location>
        <position position="263"/>
    </location>
</feature>
<evidence type="ECO:0000313" key="1">
    <source>
        <dbReference type="EMBL" id="GAG08625.1"/>
    </source>
</evidence>
<gene>
    <name evidence="1" type="ORF">S01H1_46525</name>
</gene>
<feature type="non-terminal residue" evidence="1">
    <location>
        <position position="1"/>
    </location>
</feature>
<dbReference type="AlphaFoldDB" id="X0USE3"/>
<sequence>GHILHIAERVRQLNAEHDSGTEGSLTGTPTNAYIQVTGGLVWQLHKQTFESFSMPTRNAVISNDFTTPNRRASNLNTIDAYSDGSSWNNQWSKIVVWGIANKSGEPDFIKVNLPSNGYNSEAGSIADSLNYASYGIPKEYKGVGFLIAAFTVRISGGTVTYNGGTAYQDLRGFFPNNTAGGGSGGGGVTSLLALDDVFISDYTGKAGEILLINDLETGVDSFKQLSSTSITTQSPLTPIGNYKENEYYVTGLASVTSVSAPSG</sequence>
<name>X0USE3_9ZZZZ</name>
<reference evidence="1" key="1">
    <citation type="journal article" date="2014" name="Front. Microbiol.">
        <title>High frequency of phylogenetically diverse reductive dehalogenase-homologous genes in deep subseafloor sedimentary metagenomes.</title>
        <authorList>
            <person name="Kawai M."/>
            <person name="Futagami T."/>
            <person name="Toyoda A."/>
            <person name="Takaki Y."/>
            <person name="Nishi S."/>
            <person name="Hori S."/>
            <person name="Arai W."/>
            <person name="Tsubouchi T."/>
            <person name="Morono Y."/>
            <person name="Uchiyama I."/>
            <person name="Ito T."/>
            <person name="Fujiyama A."/>
            <person name="Inagaki F."/>
            <person name="Takami H."/>
        </authorList>
    </citation>
    <scope>NUCLEOTIDE SEQUENCE</scope>
    <source>
        <strain evidence="1">Expedition CK06-06</strain>
    </source>
</reference>
<proteinExistence type="predicted"/>
<accession>X0USE3</accession>